<dbReference type="PROSITE" id="PS50030">
    <property type="entry name" value="UBA"/>
    <property type="match status" value="1"/>
</dbReference>
<dbReference type="InterPro" id="IPR015496">
    <property type="entry name" value="Ubiquilin"/>
</dbReference>
<evidence type="ECO:0000259" key="2">
    <source>
        <dbReference type="PROSITE" id="PS50030"/>
    </source>
</evidence>
<evidence type="ECO:0000259" key="3">
    <source>
        <dbReference type="PROSITE" id="PS50053"/>
    </source>
</evidence>
<proteinExistence type="predicted"/>
<accession>A0ABR2Q6C9</accession>
<evidence type="ECO:0000256" key="1">
    <source>
        <dbReference type="SAM" id="MobiDB-lite"/>
    </source>
</evidence>
<evidence type="ECO:0000313" key="5">
    <source>
        <dbReference type="Proteomes" id="UP001396334"/>
    </source>
</evidence>
<dbReference type="Pfam" id="PF23195">
    <property type="entry name" value="UBQLN1"/>
    <property type="match status" value="1"/>
</dbReference>
<keyword evidence="5" id="KW-1185">Reference proteome</keyword>
<comment type="caution">
    <text evidence="4">The sequence shown here is derived from an EMBL/GenBank/DDBJ whole genome shotgun (WGS) entry which is preliminary data.</text>
</comment>
<dbReference type="Gene3D" id="1.10.8.10">
    <property type="entry name" value="DNA helicase RuvA subunit, C-terminal domain"/>
    <property type="match status" value="1"/>
</dbReference>
<feature type="domain" description="Ubiquitin-like" evidence="3">
    <location>
        <begin position="26"/>
        <end position="95"/>
    </location>
</feature>
<gene>
    <name evidence="4" type="ORF">V6N11_076475</name>
</gene>
<dbReference type="InterPro" id="IPR029071">
    <property type="entry name" value="Ubiquitin-like_domsf"/>
</dbReference>
<dbReference type="Proteomes" id="UP001396334">
    <property type="component" value="Unassembled WGS sequence"/>
</dbReference>
<feature type="region of interest" description="Disordered" evidence="1">
    <location>
        <begin position="458"/>
        <end position="481"/>
    </location>
</feature>
<dbReference type="InterPro" id="IPR019956">
    <property type="entry name" value="Ubiquitin_dom"/>
</dbReference>
<dbReference type="InterPro" id="IPR009060">
    <property type="entry name" value="UBA-like_sf"/>
</dbReference>
<protein>
    <submittedName>
        <fullName evidence="4">Uncharacterized protein</fullName>
    </submittedName>
</protein>
<dbReference type="SMART" id="SM00213">
    <property type="entry name" value="UBQ"/>
    <property type="match status" value="1"/>
</dbReference>
<feature type="domain" description="UBA" evidence="2">
    <location>
        <begin position="510"/>
        <end position="554"/>
    </location>
</feature>
<feature type="compositionally biased region" description="Pro residues" evidence="1">
    <location>
        <begin position="322"/>
        <end position="332"/>
    </location>
</feature>
<sequence length="555" mass="58392">MGGGGGGEGEGGDLTASMEALARDAVTVNISCSSGSKFSVQVNLDSTVLSFKALLARNCDIPADQQRLIYKGRILNDDQTLQSYGLEADHTVHLVPRVAPTTNADGTIGSGGMNTSQTDLRAVGSDDGEALGVGGAGLRASLSPGIGFDNLGISTGLDGLPDFEQVRRQLPRNPGIIEEIMNMPAVQNLMHDPEMTTNLITNNPRLAEIIYRNPELAHIINDTAALLRTLEGASSIAPMHRVRTNADRAMSNIESSPEGFNMLCGMYETVEEPFLDAATMAGATGNGSAEPFAFLLGTHGGNQARDGSTIQSTSASGTTPNSPAPYTNPLPNPWFSSAGGGAQINTTRSDPSSDSRPQAPAGLGGLGLPPFEGMFGAMQDTNSLNLLMQNPAISQTMQSLLSNPQYMNQVLGLGPQHQSFVGSISQLREVMQNSQFLPQFTSPEMMQQLLSLQPSLLSQLSQTQSTQEPARTGEGGGAGTLNNMSLEALMTMFGGLGAGSLGVPNRSNVPPEERYATQLLQLQEMGFIDTRENIQALIASAGNVHAAVERLLGNY</sequence>
<dbReference type="CDD" id="cd14399">
    <property type="entry name" value="UBA_PLICs"/>
    <property type="match status" value="1"/>
</dbReference>
<dbReference type="EMBL" id="JBBPBN010000045">
    <property type="protein sequence ID" value="KAK8996233.1"/>
    <property type="molecule type" value="Genomic_DNA"/>
</dbReference>
<dbReference type="PANTHER" id="PTHR10677:SF53">
    <property type="entry name" value="UBIQUILIN-RELATED"/>
    <property type="match status" value="1"/>
</dbReference>
<dbReference type="Gene3D" id="3.10.20.90">
    <property type="entry name" value="Phosphatidylinositol 3-kinase Catalytic Subunit, Chain A, domain 1"/>
    <property type="match status" value="1"/>
</dbReference>
<dbReference type="InterPro" id="IPR006636">
    <property type="entry name" value="STI1_HS-bd"/>
</dbReference>
<dbReference type="SMART" id="SM00165">
    <property type="entry name" value="UBA"/>
    <property type="match status" value="1"/>
</dbReference>
<dbReference type="SUPFAM" id="SSF54236">
    <property type="entry name" value="Ubiquitin-like"/>
    <property type="match status" value="1"/>
</dbReference>
<dbReference type="Pfam" id="PF00627">
    <property type="entry name" value="UBA"/>
    <property type="match status" value="1"/>
</dbReference>
<feature type="compositionally biased region" description="Polar residues" evidence="1">
    <location>
        <begin position="305"/>
        <end position="321"/>
    </location>
</feature>
<evidence type="ECO:0000313" key="4">
    <source>
        <dbReference type="EMBL" id="KAK8996233.1"/>
    </source>
</evidence>
<dbReference type="InterPro" id="IPR000626">
    <property type="entry name" value="Ubiquitin-like_dom"/>
</dbReference>
<dbReference type="PRINTS" id="PR00348">
    <property type="entry name" value="UBIQUITIN"/>
</dbReference>
<feature type="region of interest" description="Disordered" evidence="1">
    <location>
        <begin position="297"/>
        <end position="366"/>
    </location>
</feature>
<dbReference type="PANTHER" id="PTHR10677">
    <property type="entry name" value="UBIQUILIN"/>
    <property type="match status" value="1"/>
</dbReference>
<dbReference type="PROSITE" id="PS50053">
    <property type="entry name" value="UBIQUITIN_2"/>
    <property type="match status" value="1"/>
</dbReference>
<dbReference type="Pfam" id="PF00240">
    <property type="entry name" value="ubiquitin"/>
    <property type="match status" value="1"/>
</dbReference>
<feature type="compositionally biased region" description="Polar residues" evidence="1">
    <location>
        <begin position="343"/>
        <end position="356"/>
    </location>
</feature>
<feature type="compositionally biased region" description="Low complexity" evidence="1">
    <location>
        <begin position="458"/>
        <end position="468"/>
    </location>
</feature>
<dbReference type="SMART" id="SM00727">
    <property type="entry name" value="STI1"/>
    <property type="match status" value="3"/>
</dbReference>
<dbReference type="SUPFAM" id="SSF46934">
    <property type="entry name" value="UBA-like"/>
    <property type="match status" value="1"/>
</dbReference>
<dbReference type="CDD" id="cd16106">
    <property type="entry name" value="Ubl_Dsk2p_like"/>
    <property type="match status" value="1"/>
</dbReference>
<dbReference type="InterPro" id="IPR015940">
    <property type="entry name" value="UBA"/>
</dbReference>
<organism evidence="4 5">
    <name type="scientific">Hibiscus sabdariffa</name>
    <name type="common">roselle</name>
    <dbReference type="NCBI Taxonomy" id="183260"/>
    <lineage>
        <taxon>Eukaryota</taxon>
        <taxon>Viridiplantae</taxon>
        <taxon>Streptophyta</taxon>
        <taxon>Embryophyta</taxon>
        <taxon>Tracheophyta</taxon>
        <taxon>Spermatophyta</taxon>
        <taxon>Magnoliopsida</taxon>
        <taxon>eudicotyledons</taxon>
        <taxon>Gunneridae</taxon>
        <taxon>Pentapetalae</taxon>
        <taxon>rosids</taxon>
        <taxon>malvids</taxon>
        <taxon>Malvales</taxon>
        <taxon>Malvaceae</taxon>
        <taxon>Malvoideae</taxon>
        <taxon>Hibiscus</taxon>
    </lineage>
</organism>
<reference evidence="4 5" key="1">
    <citation type="journal article" date="2024" name="G3 (Bethesda)">
        <title>Genome assembly of Hibiscus sabdariffa L. provides insights into metabolisms of medicinal natural products.</title>
        <authorList>
            <person name="Kim T."/>
        </authorList>
    </citation>
    <scope>NUCLEOTIDE SEQUENCE [LARGE SCALE GENOMIC DNA]</scope>
    <source>
        <strain evidence="4">TK-2024</strain>
        <tissue evidence="4">Old leaves</tissue>
    </source>
</reference>
<name>A0ABR2Q6C9_9ROSI</name>